<evidence type="ECO:0000256" key="8">
    <source>
        <dbReference type="SAM" id="Phobius"/>
    </source>
</evidence>
<evidence type="ECO:0000256" key="7">
    <source>
        <dbReference type="SAM" id="MobiDB-lite"/>
    </source>
</evidence>
<comment type="subcellular location">
    <subcellularLocation>
        <location evidence="1">Membrane</location>
        <topology evidence="1">Multi-pass membrane protein</topology>
    </subcellularLocation>
</comment>
<dbReference type="InterPro" id="IPR050277">
    <property type="entry name" value="Sodium:Solute_Symporter"/>
</dbReference>
<feature type="transmembrane region" description="Helical" evidence="8">
    <location>
        <begin position="332"/>
        <end position="361"/>
    </location>
</feature>
<evidence type="ECO:0000313" key="10">
    <source>
        <dbReference type="Proteomes" id="UP000199213"/>
    </source>
</evidence>
<dbReference type="NCBIfam" id="NF046076">
    <property type="entry name" value="monocarbox_MctP"/>
    <property type="match status" value="1"/>
</dbReference>
<evidence type="ECO:0000313" key="9">
    <source>
        <dbReference type="EMBL" id="SDJ84052.1"/>
    </source>
</evidence>
<dbReference type="InterPro" id="IPR001734">
    <property type="entry name" value="Na/solute_symporter"/>
</dbReference>
<keyword evidence="10" id="KW-1185">Reference proteome</keyword>
<proteinExistence type="inferred from homology"/>
<comment type="similarity">
    <text evidence="2">Belongs to the sodium:solute symporter (SSF) (TC 2.A.21) family.</text>
</comment>
<dbReference type="GO" id="GO:0022857">
    <property type="term" value="F:transmembrane transporter activity"/>
    <property type="evidence" value="ECO:0007669"/>
    <property type="project" value="InterPro"/>
</dbReference>
<feature type="transmembrane region" description="Helical" evidence="8">
    <location>
        <begin position="406"/>
        <end position="428"/>
    </location>
</feature>
<feature type="transmembrane region" description="Helical" evidence="8">
    <location>
        <begin position="382"/>
        <end position="400"/>
    </location>
</feature>
<keyword evidence="3" id="KW-0813">Transport</keyword>
<dbReference type="RefSeq" id="WP_092626561.1">
    <property type="nucleotide sequence ID" value="NZ_FNFM01000002.1"/>
</dbReference>
<sequence>MQWIEFGVFTALFLFVSVLGFAATHWRRAESMQHLDEWGLGGRKFGSWITWFLVGGDLYTAYTFVAVPALVFGAGAMGFFALPYTVVLYPLVLLPLLRMWSVSRVHGYVTPADYVRGRYGSPLLATLIAVTGIVATMPYIALQLAGLEAVLRTMGLNAGGLAGHAPLFIAFVVLALYTYQSGLRAPALIAFVKDLLIYVVILVAVFYLPSKLGGWGSIIDQSAETFSGPDSGGSILLGEHNQLQYATLALGSALALFLYPHSLTGILASSGRKVIRRNMVALPAYSFLLGMLALLGYAALAAGVEPIVNGATGEPDSNTIVPVLFDQMFSDWFAGLAYAAIGIGALVPAAIMSIAAANLWTRNIYKEHLRPGATPAQEAKQAKLASLVVKFGAVLSIVFIDPQFSIDMQLIGGVIVLQTLPAVAIALYTRWLHRWALVAGWTVGMAWGLWQLYLIPKDPATGEGHFGGSAMPLSDFSLFGWQPLPDVRTQIYVGAVALLLNLLVAVVLTPLLRWFGAAEGSDATAEADYYATEAPAGATEAAEAETSGETASR</sequence>
<evidence type="ECO:0000256" key="3">
    <source>
        <dbReference type="ARBA" id="ARBA00022448"/>
    </source>
</evidence>
<dbReference type="Proteomes" id="UP000199213">
    <property type="component" value="Unassembled WGS sequence"/>
</dbReference>
<dbReference type="Gene3D" id="1.20.1730.10">
    <property type="entry name" value="Sodium/glucose cotransporter"/>
    <property type="match status" value="1"/>
</dbReference>
<feature type="transmembrane region" description="Helical" evidence="8">
    <location>
        <begin position="161"/>
        <end position="179"/>
    </location>
</feature>
<feature type="transmembrane region" description="Helical" evidence="8">
    <location>
        <begin position="435"/>
        <end position="455"/>
    </location>
</feature>
<dbReference type="GO" id="GO:0005886">
    <property type="term" value="C:plasma membrane"/>
    <property type="evidence" value="ECO:0007669"/>
    <property type="project" value="TreeGrafter"/>
</dbReference>
<feature type="transmembrane region" description="Helical" evidence="8">
    <location>
        <begin position="45"/>
        <end position="65"/>
    </location>
</feature>
<feature type="transmembrane region" description="Helical" evidence="8">
    <location>
        <begin position="71"/>
        <end position="94"/>
    </location>
</feature>
<dbReference type="CDD" id="cd10322">
    <property type="entry name" value="SLC5sbd"/>
    <property type="match status" value="1"/>
</dbReference>
<keyword evidence="6 8" id="KW-0472">Membrane</keyword>
<feature type="transmembrane region" description="Helical" evidence="8">
    <location>
        <begin position="186"/>
        <end position="208"/>
    </location>
</feature>
<evidence type="ECO:0000256" key="2">
    <source>
        <dbReference type="ARBA" id="ARBA00006434"/>
    </source>
</evidence>
<feature type="transmembrane region" description="Helical" evidence="8">
    <location>
        <begin position="245"/>
        <end position="268"/>
    </location>
</feature>
<name>A0A1G8X0A4_ACTMZ</name>
<dbReference type="PROSITE" id="PS50283">
    <property type="entry name" value="NA_SOLUT_SYMP_3"/>
    <property type="match status" value="1"/>
</dbReference>
<feature type="transmembrane region" description="Helical" evidence="8">
    <location>
        <begin position="280"/>
        <end position="300"/>
    </location>
</feature>
<reference evidence="10" key="1">
    <citation type="submission" date="2016-10" db="EMBL/GenBank/DDBJ databases">
        <authorList>
            <person name="Varghese N."/>
            <person name="Submissions S."/>
        </authorList>
    </citation>
    <scope>NUCLEOTIDE SEQUENCE [LARGE SCALE GENOMIC DNA]</scope>
    <source>
        <strain evidence="10">DSM 45460</strain>
    </source>
</reference>
<dbReference type="PANTHER" id="PTHR48086:SF8">
    <property type="entry name" value="MONOCARBOXYLIC ACID PERMEASE"/>
    <property type="match status" value="1"/>
</dbReference>
<evidence type="ECO:0000256" key="5">
    <source>
        <dbReference type="ARBA" id="ARBA00022989"/>
    </source>
</evidence>
<feature type="transmembrane region" description="Helical" evidence="8">
    <location>
        <begin position="6"/>
        <end position="24"/>
    </location>
</feature>
<gene>
    <name evidence="9" type="ORF">SAMN04487820_102320</name>
</gene>
<organism evidence="9 10">
    <name type="scientific">Actinopolyspora mzabensis</name>
    <dbReference type="NCBI Taxonomy" id="995066"/>
    <lineage>
        <taxon>Bacteria</taxon>
        <taxon>Bacillati</taxon>
        <taxon>Actinomycetota</taxon>
        <taxon>Actinomycetes</taxon>
        <taxon>Actinopolysporales</taxon>
        <taxon>Actinopolysporaceae</taxon>
        <taxon>Actinopolyspora</taxon>
    </lineage>
</organism>
<feature type="transmembrane region" description="Helical" evidence="8">
    <location>
        <begin position="491"/>
        <end position="512"/>
    </location>
</feature>
<dbReference type="InterPro" id="IPR038377">
    <property type="entry name" value="Na/Glc_symporter_sf"/>
</dbReference>
<dbReference type="EMBL" id="FNFM01000002">
    <property type="protein sequence ID" value="SDJ84052.1"/>
    <property type="molecule type" value="Genomic_DNA"/>
</dbReference>
<dbReference type="PANTHER" id="PTHR48086">
    <property type="entry name" value="SODIUM/PROLINE SYMPORTER-RELATED"/>
    <property type="match status" value="1"/>
</dbReference>
<keyword evidence="4 8" id="KW-0812">Transmembrane</keyword>
<evidence type="ECO:0000256" key="1">
    <source>
        <dbReference type="ARBA" id="ARBA00004141"/>
    </source>
</evidence>
<evidence type="ECO:0000256" key="6">
    <source>
        <dbReference type="ARBA" id="ARBA00023136"/>
    </source>
</evidence>
<protein>
    <submittedName>
        <fullName evidence="9">Solute:Na+ symporter, SSS family</fullName>
    </submittedName>
</protein>
<feature type="region of interest" description="Disordered" evidence="7">
    <location>
        <begin position="534"/>
        <end position="553"/>
    </location>
</feature>
<accession>A0A1G8X0A4</accession>
<evidence type="ECO:0000256" key="4">
    <source>
        <dbReference type="ARBA" id="ARBA00022692"/>
    </source>
</evidence>
<dbReference type="OrthoDB" id="3636885at2"/>
<keyword evidence="5 8" id="KW-1133">Transmembrane helix</keyword>
<feature type="transmembrane region" description="Helical" evidence="8">
    <location>
        <begin position="123"/>
        <end position="141"/>
    </location>
</feature>
<dbReference type="AlphaFoldDB" id="A0A1G8X0A4"/>